<dbReference type="Gene3D" id="1.10.260.40">
    <property type="entry name" value="lambda repressor-like DNA-binding domains"/>
    <property type="match status" value="1"/>
</dbReference>
<gene>
    <name evidence="1" type="ORF">SK069_05865</name>
</gene>
<reference evidence="1 2" key="1">
    <citation type="submission" date="2023-11" db="EMBL/GenBank/DDBJ databases">
        <authorList>
            <person name="Xu M."/>
            <person name="Jiang T."/>
        </authorList>
    </citation>
    <scope>NUCLEOTIDE SEQUENCE [LARGE SCALE GENOMIC DNA]</scope>
    <source>
        <strain evidence="1 2">SD</strain>
    </source>
</reference>
<evidence type="ECO:0000313" key="2">
    <source>
        <dbReference type="Proteomes" id="UP001277761"/>
    </source>
</evidence>
<comment type="caution">
    <text evidence="1">The sequence shown here is derived from an EMBL/GenBank/DDBJ whole genome shotgun (WGS) entry which is preliminary data.</text>
</comment>
<keyword evidence="2" id="KW-1185">Reference proteome</keyword>
<accession>A0ABU4VJL0</accession>
<name>A0ABU4VJL0_9ACTN</name>
<organism evidence="1 2">
    <name type="scientific">Patulibacter brassicae</name>
    <dbReference type="NCBI Taxonomy" id="1705717"/>
    <lineage>
        <taxon>Bacteria</taxon>
        <taxon>Bacillati</taxon>
        <taxon>Actinomycetota</taxon>
        <taxon>Thermoleophilia</taxon>
        <taxon>Solirubrobacterales</taxon>
        <taxon>Patulibacteraceae</taxon>
        <taxon>Patulibacter</taxon>
    </lineage>
</organism>
<proteinExistence type="predicted"/>
<dbReference type="RefSeq" id="WP_319953264.1">
    <property type="nucleotide sequence ID" value="NZ_JAXAVX010000002.1"/>
</dbReference>
<sequence>MTNRLMIEAYLERVDQVAATVGLTRTQIAEQAPLPTDRLMRVLDGHAWPCPREQRAIATTLGVLPQQLIPDPSEVG</sequence>
<dbReference type="InterPro" id="IPR010982">
    <property type="entry name" value="Lambda_DNA-bd_dom_sf"/>
</dbReference>
<dbReference type="EMBL" id="JAXAVX010000002">
    <property type="protein sequence ID" value="MDX8151111.1"/>
    <property type="molecule type" value="Genomic_DNA"/>
</dbReference>
<dbReference type="Proteomes" id="UP001277761">
    <property type="component" value="Unassembled WGS sequence"/>
</dbReference>
<evidence type="ECO:0000313" key="1">
    <source>
        <dbReference type="EMBL" id="MDX8151111.1"/>
    </source>
</evidence>
<protein>
    <recommendedName>
        <fullName evidence="3">XRE family transcriptional regulator</fullName>
    </recommendedName>
</protein>
<evidence type="ECO:0008006" key="3">
    <source>
        <dbReference type="Google" id="ProtNLM"/>
    </source>
</evidence>